<sequence>MAAELGQTTDPKALIPGEAHLISGDLRDLVGNLEKMSGISEGLGGIDPKQWTGEASARFREVFGQEPKSWQSAVGVLGKGATALADYGDVLTHSQSEAQRAIEVYTQAQAASRTAAAQHSLLVRKATASGDVPAPFTDPGQAGSKEAQQILDAARSSLGRAGDAVAKELGFKKNADGTYTKKFGGKDFGAEHRTKVKKWDPKKKQWVEEDPGGWQSGKGGKSYRGEWGSQSDGLLTDKLGPLLEKLGIDTSEKTVSASAGVDVAHGSLGGAFGSDTAGGSGKIEGSVLGASAEAHAGASVLGVSAGASAEAYLAKGSAEGELHLGDHVGAKGDAQAIVGAEAQAEGKLTWAGAQASGSAFAGARAEANASAEVAGVTAGAHGEAWAGVGAEASGQVGYGDDGKFHVGASVGLGLGIGGKIGFDVSVDPGEVVDTAKDVAGDVGHVASDAVGGAKKAAGAIGHALGFG</sequence>
<evidence type="ECO:0000259" key="2">
    <source>
        <dbReference type="Pfam" id="PF21725"/>
    </source>
</evidence>
<feature type="region of interest" description="Disordered" evidence="1">
    <location>
        <begin position="192"/>
        <end position="230"/>
    </location>
</feature>
<organism evidence="3 4">
    <name type="scientific">Amycolatopsis saalfeldensis</name>
    <dbReference type="NCBI Taxonomy" id="394193"/>
    <lineage>
        <taxon>Bacteria</taxon>
        <taxon>Bacillati</taxon>
        <taxon>Actinomycetota</taxon>
        <taxon>Actinomycetes</taxon>
        <taxon>Pseudonocardiales</taxon>
        <taxon>Pseudonocardiaceae</taxon>
        <taxon>Amycolatopsis</taxon>
    </lineage>
</organism>
<dbReference type="OrthoDB" id="5194739at2"/>
<dbReference type="EMBL" id="FOEF01000016">
    <property type="protein sequence ID" value="SEP51626.1"/>
    <property type="molecule type" value="Genomic_DNA"/>
</dbReference>
<dbReference type="InterPro" id="IPR049082">
    <property type="entry name" value="T7SS_signal"/>
</dbReference>
<name>A0A1H8YHM7_9PSEU</name>
<evidence type="ECO:0000256" key="1">
    <source>
        <dbReference type="SAM" id="MobiDB-lite"/>
    </source>
</evidence>
<gene>
    <name evidence="3" type="ORF">SAMN04489732_116168</name>
</gene>
<dbReference type="RefSeq" id="WP_091623572.1">
    <property type="nucleotide sequence ID" value="NZ_FOEF01000016.1"/>
</dbReference>
<dbReference type="STRING" id="394193.SAMN04489732_116168"/>
<feature type="domain" description="Putative T7SS secretion signal" evidence="2">
    <location>
        <begin position="4"/>
        <end position="169"/>
    </location>
</feature>
<dbReference type="AlphaFoldDB" id="A0A1H8YHM7"/>
<dbReference type="Proteomes" id="UP000198582">
    <property type="component" value="Unassembled WGS sequence"/>
</dbReference>
<keyword evidence="4" id="KW-1185">Reference proteome</keyword>
<dbReference type="Pfam" id="PF21725">
    <property type="entry name" value="T7SS_signal"/>
    <property type="match status" value="1"/>
</dbReference>
<proteinExistence type="predicted"/>
<protein>
    <recommendedName>
        <fullName evidence="2">Putative T7SS secretion signal domain-containing protein</fullName>
    </recommendedName>
</protein>
<accession>A0A1H8YHM7</accession>
<reference evidence="3 4" key="1">
    <citation type="submission" date="2016-10" db="EMBL/GenBank/DDBJ databases">
        <authorList>
            <person name="de Groot N.N."/>
        </authorList>
    </citation>
    <scope>NUCLEOTIDE SEQUENCE [LARGE SCALE GENOMIC DNA]</scope>
    <source>
        <strain evidence="3 4">DSM 44993</strain>
    </source>
</reference>
<feature type="compositionally biased region" description="Basic and acidic residues" evidence="1">
    <location>
        <begin position="192"/>
        <end position="207"/>
    </location>
</feature>
<evidence type="ECO:0000313" key="3">
    <source>
        <dbReference type="EMBL" id="SEP51626.1"/>
    </source>
</evidence>
<evidence type="ECO:0000313" key="4">
    <source>
        <dbReference type="Proteomes" id="UP000198582"/>
    </source>
</evidence>